<evidence type="ECO:0000313" key="3">
    <source>
        <dbReference type="EMBL" id="MFD2910312.1"/>
    </source>
</evidence>
<feature type="transmembrane region" description="Helical" evidence="1">
    <location>
        <begin position="6"/>
        <end position="28"/>
    </location>
</feature>
<dbReference type="InterPro" id="IPR045679">
    <property type="entry name" value="DUF6199"/>
</dbReference>
<organism evidence="3 4">
    <name type="scientific">Jeotgalibacillus terrae</name>
    <dbReference type="NCBI Taxonomy" id="587735"/>
    <lineage>
        <taxon>Bacteria</taxon>
        <taxon>Bacillati</taxon>
        <taxon>Bacillota</taxon>
        <taxon>Bacilli</taxon>
        <taxon>Bacillales</taxon>
        <taxon>Caryophanaceae</taxon>
        <taxon>Jeotgalibacillus</taxon>
    </lineage>
</organism>
<evidence type="ECO:0000313" key="4">
    <source>
        <dbReference type="Proteomes" id="UP001597561"/>
    </source>
</evidence>
<dbReference type="Pfam" id="PF19701">
    <property type="entry name" value="DUF6199"/>
    <property type="match status" value="1"/>
</dbReference>
<evidence type="ECO:0000259" key="2">
    <source>
        <dbReference type="Pfam" id="PF19701"/>
    </source>
</evidence>
<dbReference type="RefSeq" id="WP_204728128.1">
    <property type="nucleotide sequence ID" value="NZ_JAFBDK010000002.1"/>
</dbReference>
<gene>
    <name evidence="3" type="ORF">ACFS5P_00330</name>
</gene>
<keyword evidence="1" id="KW-0812">Transmembrane</keyword>
<keyword evidence="4" id="KW-1185">Reference proteome</keyword>
<dbReference type="EMBL" id="JBHUPG010000001">
    <property type="protein sequence ID" value="MFD2910312.1"/>
    <property type="molecule type" value="Genomic_DNA"/>
</dbReference>
<keyword evidence="1" id="KW-1133">Transmembrane helix</keyword>
<evidence type="ECO:0000256" key="1">
    <source>
        <dbReference type="SAM" id="Phobius"/>
    </source>
</evidence>
<feature type="domain" description="DUF6199" evidence="2">
    <location>
        <begin position="4"/>
        <end position="58"/>
    </location>
</feature>
<keyword evidence="1" id="KW-0472">Membrane</keyword>
<protein>
    <recommendedName>
        <fullName evidence="2">DUF6199 domain-containing protein</fullName>
    </recommendedName>
</protein>
<proteinExistence type="predicted"/>
<feature type="transmembrane region" description="Helical" evidence="1">
    <location>
        <begin position="40"/>
        <end position="58"/>
    </location>
</feature>
<dbReference type="Proteomes" id="UP001597561">
    <property type="component" value="Unassembled WGS sequence"/>
</dbReference>
<comment type="caution">
    <text evidence="3">The sequence shown here is derived from an EMBL/GenBank/DDBJ whole genome shotgun (WGS) entry which is preliminary data.</text>
</comment>
<reference evidence="4" key="1">
    <citation type="journal article" date="2019" name="Int. J. Syst. Evol. Microbiol.">
        <title>The Global Catalogue of Microorganisms (GCM) 10K type strain sequencing project: providing services to taxonomists for standard genome sequencing and annotation.</title>
        <authorList>
            <consortium name="The Broad Institute Genomics Platform"/>
            <consortium name="The Broad Institute Genome Sequencing Center for Infectious Disease"/>
            <person name="Wu L."/>
            <person name="Ma J."/>
        </authorList>
    </citation>
    <scope>NUCLEOTIDE SEQUENCE [LARGE SCALE GENOMIC DNA]</scope>
    <source>
        <strain evidence="4">KCTC 13528</strain>
    </source>
</reference>
<sequence length="63" mass="7238">MLSGFFLLFFGLIITWKPVIPWFIGIGWLVNAEQSELSVIFYRGVGILMLIAGFFYMLDAFIN</sequence>
<accession>A0ABW5ZBZ6</accession>
<name>A0ABW5ZBZ6_9BACL</name>